<reference evidence="7 8" key="1">
    <citation type="submission" date="2024-01" db="EMBL/GenBank/DDBJ databases">
        <title>Survival strategy associated with biotechnological potential of Virgibacillus dokdonensis T4.6 isolated from salt-fermented shrimp paste.</title>
        <authorList>
            <person name="Doan T.V."/>
            <person name="Quach N.T."/>
            <person name="Phi Q.-T."/>
        </authorList>
    </citation>
    <scope>NUCLEOTIDE SEQUENCE [LARGE SCALE GENOMIC DNA]</scope>
    <source>
        <strain evidence="7 8">T4.6</strain>
    </source>
</reference>
<dbReference type="CDD" id="cd00609">
    <property type="entry name" value="AAT_like"/>
    <property type="match status" value="1"/>
</dbReference>
<dbReference type="InterPro" id="IPR004839">
    <property type="entry name" value="Aminotransferase_I/II_large"/>
</dbReference>
<dbReference type="PANTHER" id="PTHR46383">
    <property type="entry name" value="ASPARTATE AMINOTRANSFERASE"/>
    <property type="match status" value="1"/>
</dbReference>
<keyword evidence="4" id="KW-0808">Transferase</keyword>
<proteinExistence type="inferred from homology"/>
<protein>
    <submittedName>
        <fullName evidence="7">Pyridoxal phosphate-dependent aminotransferase</fullName>
    </submittedName>
</protein>
<comment type="caution">
    <text evidence="7">The sequence shown here is derived from an EMBL/GenBank/DDBJ whole genome shotgun (WGS) entry which is preliminary data.</text>
</comment>
<dbReference type="InterPro" id="IPR015421">
    <property type="entry name" value="PyrdxlP-dep_Trfase_major"/>
</dbReference>
<dbReference type="EMBL" id="JAZHPM010000041">
    <property type="protein sequence ID" value="MEF2293792.1"/>
    <property type="molecule type" value="Genomic_DNA"/>
</dbReference>
<dbReference type="Proteomes" id="UP001356080">
    <property type="component" value="Unassembled WGS sequence"/>
</dbReference>
<dbReference type="InterPro" id="IPR050596">
    <property type="entry name" value="AspAT/PAT-like"/>
</dbReference>
<keyword evidence="8" id="KW-1185">Reference proteome</keyword>
<dbReference type="Pfam" id="PF00155">
    <property type="entry name" value="Aminotran_1_2"/>
    <property type="match status" value="1"/>
</dbReference>
<name>A0ABU7VKR4_9BACI</name>
<evidence type="ECO:0000256" key="5">
    <source>
        <dbReference type="ARBA" id="ARBA00022898"/>
    </source>
</evidence>
<dbReference type="InterPro" id="IPR015424">
    <property type="entry name" value="PyrdxlP-dep_Trfase"/>
</dbReference>
<evidence type="ECO:0000313" key="7">
    <source>
        <dbReference type="EMBL" id="MEF2293792.1"/>
    </source>
</evidence>
<gene>
    <name evidence="7" type="ORF">V2W34_17515</name>
</gene>
<evidence type="ECO:0000313" key="8">
    <source>
        <dbReference type="Proteomes" id="UP001356080"/>
    </source>
</evidence>
<feature type="domain" description="Aminotransferase class I/classII large" evidence="6">
    <location>
        <begin position="8"/>
        <end position="351"/>
    </location>
</feature>
<keyword evidence="5" id="KW-0663">Pyridoxal phosphate</keyword>
<keyword evidence="3 7" id="KW-0032">Aminotransferase</keyword>
<evidence type="ECO:0000256" key="3">
    <source>
        <dbReference type="ARBA" id="ARBA00022576"/>
    </source>
</evidence>
<dbReference type="GO" id="GO:0008483">
    <property type="term" value="F:transaminase activity"/>
    <property type="evidence" value="ECO:0007669"/>
    <property type="project" value="UniProtKB-KW"/>
</dbReference>
<dbReference type="Gene3D" id="3.40.640.10">
    <property type="entry name" value="Type I PLP-dependent aspartate aminotransferase-like (Major domain)"/>
    <property type="match status" value="1"/>
</dbReference>
<evidence type="ECO:0000259" key="6">
    <source>
        <dbReference type="Pfam" id="PF00155"/>
    </source>
</evidence>
<evidence type="ECO:0000256" key="2">
    <source>
        <dbReference type="ARBA" id="ARBA00007441"/>
    </source>
</evidence>
<dbReference type="PANTHER" id="PTHR46383:SF1">
    <property type="entry name" value="ASPARTATE AMINOTRANSFERASE"/>
    <property type="match status" value="1"/>
</dbReference>
<evidence type="ECO:0000256" key="4">
    <source>
        <dbReference type="ARBA" id="ARBA00022679"/>
    </source>
</evidence>
<accession>A0ABU7VKR4</accession>
<comment type="similarity">
    <text evidence="2">Belongs to the class-I pyridoxal-phosphate-dependent aminotransferase family.</text>
</comment>
<dbReference type="RefSeq" id="WP_331805943.1">
    <property type="nucleotide sequence ID" value="NZ_JAZHPM010000041.1"/>
</dbReference>
<comment type="cofactor">
    <cofactor evidence="1">
        <name>pyridoxal 5'-phosphate</name>
        <dbReference type="ChEBI" id="CHEBI:597326"/>
    </cofactor>
</comment>
<evidence type="ECO:0000256" key="1">
    <source>
        <dbReference type="ARBA" id="ARBA00001933"/>
    </source>
</evidence>
<sequence>MGIYTGRIIRLDFGEPSFPCPPEVKAESIKYITNPDCYYSPIKGENQLLENIKQYLLNVRNIKVKKELITVTSGGLRGINSIIRCLKNEGVKRVYYPDPGFPPYQFLGDYNDIEMLSYPIKNEKDAVRALIFLAKTSSEKSSAFILTSPNNPNGITFSQASWEILNESMIKQYIICDNSFESFIFREENDCLPPIGENIFHAFSFSKSFSMADYRVGYVISPSIKWSEVVSRDHWFTQLSTSVISQKAAIGALNCKSDYLYNTKNAVLANLVSSVNLLSTARIETTLPEGGFFLWVNIEDTECNSDEFVRYALEKYKVSLISGSSFGENGNGYVRINCATDHLALEEGLDRFIQCYKERASRNEYIL</sequence>
<organism evidence="7 8">
    <name type="scientific">Virgibacillus dokdonensis</name>
    <dbReference type="NCBI Taxonomy" id="302167"/>
    <lineage>
        <taxon>Bacteria</taxon>
        <taxon>Bacillati</taxon>
        <taxon>Bacillota</taxon>
        <taxon>Bacilli</taxon>
        <taxon>Bacillales</taxon>
        <taxon>Bacillaceae</taxon>
        <taxon>Virgibacillus</taxon>
    </lineage>
</organism>
<dbReference type="SUPFAM" id="SSF53383">
    <property type="entry name" value="PLP-dependent transferases"/>
    <property type="match status" value="1"/>
</dbReference>